<gene>
    <name evidence="5" type="ORF">FRZ67_12405</name>
</gene>
<organism evidence="5 6">
    <name type="scientific">Panacibacter ginsenosidivorans</name>
    <dbReference type="NCBI Taxonomy" id="1813871"/>
    <lineage>
        <taxon>Bacteria</taxon>
        <taxon>Pseudomonadati</taxon>
        <taxon>Bacteroidota</taxon>
        <taxon>Chitinophagia</taxon>
        <taxon>Chitinophagales</taxon>
        <taxon>Chitinophagaceae</taxon>
        <taxon>Panacibacter</taxon>
    </lineage>
</organism>
<keyword evidence="4" id="KW-1133">Transmembrane helix</keyword>
<protein>
    <submittedName>
        <fullName evidence="5">Glycoside hydrolase family 25 protein</fullName>
    </submittedName>
</protein>
<dbReference type="PROSITE" id="PS51904">
    <property type="entry name" value="GLYCOSYL_HYDROL_F25_2"/>
    <property type="match status" value="1"/>
</dbReference>
<feature type="transmembrane region" description="Helical" evidence="4">
    <location>
        <begin position="12"/>
        <end position="34"/>
    </location>
</feature>
<dbReference type="Proteomes" id="UP000321533">
    <property type="component" value="Chromosome"/>
</dbReference>
<dbReference type="AlphaFoldDB" id="A0A5B8V9G9"/>
<evidence type="ECO:0000256" key="3">
    <source>
        <dbReference type="ARBA" id="ARBA00023295"/>
    </source>
</evidence>
<keyword evidence="3" id="KW-0326">Glycosidase</keyword>
<dbReference type="PANTHER" id="PTHR34135:SF2">
    <property type="entry name" value="LYSOZYME"/>
    <property type="match status" value="1"/>
</dbReference>
<evidence type="ECO:0000313" key="6">
    <source>
        <dbReference type="Proteomes" id="UP000321533"/>
    </source>
</evidence>
<evidence type="ECO:0000313" key="5">
    <source>
        <dbReference type="EMBL" id="QEC68064.1"/>
    </source>
</evidence>
<evidence type="ECO:0000256" key="2">
    <source>
        <dbReference type="ARBA" id="ARBA00022801"/>
    </source>
</evidence>
<evidence type="ECO:0000256" key="4">
    <source>
        <dbReference type="SAM" id="Phobius"/>
    </source>
</evidence>
<sequence length="260" mass="30072">MAKPAAKKKRNRWWLIPFIIVALLCAYIAAFYWWQQQSENKAKFTMYPGFGIELPSSYAIHGIDVSTFQQTVYWPSVKSMQVKDVKVGFVFIKATEGLLNTDKQFRRNWQQVKAANIPRGAYHFFLATKDGKAQANNFINRVKLEPGDLPPVLDVEQLYGVAPALMQQRVKAWLQTVEAAYDIKPIIYSSADFYNRYLGKDFDDYPLWVAHYFEQKQPHVERTWQFWQHSSIGHVNGITTNVDFNVFNGDSAAFKTILVK</sequence>
<keyword evidence="4" id="KW-0472">Membrane</keyword>
<dbReference type="PANTHER" id="PTHR34135">
    <property type="entry name" value="LYSOZYME"/>
    <property type="match status" value="1"/>
</dbReference>
<reference evidence="5 6" key="1">
    <citation type="journal article" date="2016" name="Int. J. Syst. Evol. Microbiol.">
        <title>Panacibacter ginsenosidivorans gen. nov., sp. nov., with ginsenoside converting activity isolated from soil of a ginseng field.</title>
        <authorList>
            <person name="Siddiqi M.Z."/>
            <person name="Muhammad Shafi S."/>
            <person name="Choi K.D."/>
            <person name="Im W.T."/>
        </authorList>
    </citation>
    <scope>NUCLEOTIDE SEQUENCE [LARGE SCALE GENOMIC DNA]</scope>
    <source>
        <strain evidence="5 6">Gsoil1550</strain>
    </source>
</reference>
<dbReference type="GO" id="GO:0016052">
    <property type="term" value="P:carbohydrate catabolic process"/>
    <property type="evidence" value="ECO:0007669"/>
    <property type="project" value="TreeGrafter"/>
</dbReference>
<comment type="similarity">
    <text evidence="1">Belongs to the glycosyl hydrolase 25 family.</text>
</comment>
<dbReference type="GO" id="GO:0016998">
    <property type="term" value="P:cell wall macromolecule catabolic process"/>
    <property type="evidence" value="ECO:0007669"/>
    <property type="project" value="InterPro"/>
</dbReference>
<name>A0A5B8V9G9_9BACT</name>
<evidence type="ECO:0000256" key="1">
    <source>
        <dbReference type="ARBA" id="ARBA00010646"/>
    </source>
</evidence>
<dbReference type="EMBL" id="CP042435">
    <property type="protein sequence ID" value="QEC68064.1"/>
    <property type="molecule type" value="Genomic_DNA"/>
</dbReference>
<dbReference type="InterPro" id="IPR017853">
    <property type="entry name" value="GH"/>
</dbReference>
<dbReference type="GO" id="GO:0009253">
    <property type="term" value="P:peptidoglycan catabolic process"/>
    <property type="evidence" value="ECO:0007669"/>
    <property type="project" value="InterPro"/>
</dbReference>
<dbReference type="SMART" id="SM00641">
    <property type="entry name" value="Glyco_25"/>
    <property type="match status" value="1"/>
</dbReference>
<dbReference type="Gene3D" id="3.20.20.80">
    <property type="entry name" value="Glycosidases"/>
    <property type="match status" value="1"/>
</dbReference>
<dbReference type="GO" id="GO:0003796">
    <property type="term" value="F:lysozyme activity"/>
    <property type="evidence" value="ECO:0007669"/>
    <property type="project" value="InterPro"/>
</dbReference>
<dbReference type="OrthoDB" id="9798192at2"/>
<accession>A0A5B8V9G9</accession>
<keyword evidence="4" id="KW-0812">Transmembrane</keyword>
<dbReference type="RefSeq" id="WP_147189871.1">
    <property type="nucleotide sequence ID" value="NZ_CP042435.1"/>
</dbReference>
<dbReference type="KEGG" id="pgin:FRZ67_12405"/>
<proteinExistence type="inferred from homology"/>
<keyword evidence="2 5" id="KW-0378">Hydrolase</keyword>
<dbReference type="SUPFAM" id="SSF51445">
    <property type="entry name" value="(Trans)glycosidases"/>
    <property type="match status" value="1"/>
</dbReference>
<dbReference type="Pfam" id="PF01183">
    <property type="entry name" value="Glyco_hydro_25"/>
    <property type="match status" value="1"/>
</dbReference>
<dbReference type="InterPro" id="IPR002053">
    <property type="entry name" value="Glyco_hydro_25"/>
</dbReference>
<keyword evidence="6" id="KW-1185">Reference proteome</keyword>
<dbReference type="InterPro" id="IPR018077">
    <property type="entry name" value="Glyco_hydro_fam25_subgr"/>
</dbReference>